<keyword evidence="3" id="KW-1185">Reference proteome</keyword>
<gene>
    <name evidence="2" type="ORF">PoB_004326900</name>
</gene>
<evidence type="ECO:0000313" key="3">
    <source>
        <dbReference type="Proteomes" id="UP000735302"/>
    </source>
</evidence>
<evidence type="ECO:0000256" key="1">
    <source>
        <dbReference type="SAM" id="Phobius"/>
    </source>
</evidence>
<dbReference type="Proteomes" id="UP000735302">
    <property type="component" value="Unassembled WGS sequence"/>
</dbReference>
<reference evidence="2 3" key="1">
    <citation type="journal article" date="2021" name="Elife">
        <title>Chloroplast acquisition without the gene transfer in kleptoplastic sea slugs, Plakobranchus ocellatus.</title>
        <authorList>
            <person name="Maeda T."/>
            <person name="Takahashi S."/>
            <person name="Yoshida T."/>
            <person name="Shimamura S."/>
            <person name="Takaki Y."/>
            <person name="Nagai Y."/>
            <person name="Toyoda A."/>
            <person name="Suzuki Y."/>
            <person name="Arimoto A."/>
            <person name="Ishii H."/>
            <person name="Satoh N."/>
            <person name="Nishiyama T."/>
            <person name="Hasebe M."/>
            <person name="Maruyama T."/>
            <person name="Minagawa J."/>
            <person name="Obokata J."/>
            <person name="Shigenobu S."/>
        </authorList>
    </citation>
    <scope>NUCLEOTIDE SEQUENCE [LARGE SCALE GENOMIC DNA]</scope>
</reference>
<dbReference type="EMBL" id="BLXT01004716">
    <property type="protein sequence ID" value="GFO16764.1"/>
    <property type="molecule type" value="Genomic_DNA"/>
</dbReference>
<sequence>MSTKVNLKNLEVYRCKYVNGPSLLVSDVIGKLMPSLYSRCHDQDMFTVVLVVFFVLTMALIAAAIYSHFHSRLLFLIYISKKRYFQSFFVIEQCGIRDVFLEFDDDSRVWRSFVARVVKPALERRGVSCYISEIDSLAGRPTRLVVEESILASLY</sequence>
<accession>A0AAV4BD75</accession>
<evidence type="ECO:0000313" key="2">
    <source>
        <dbReference type="EMBL" id="GFO16764.1"/>
    </source>
</evidence>
<feature type="transmembrane region" description="Helical" evidence="1">
    <location>
        <begin position="45"/>
        <end position="66"/>
    </location>
</feature>
<evidence type="ECO:0008006" key="4">
    <source>
        <dbReference type="Google" id="ProtNLM"/>
    </source>
</evidence>
<keyword evidence="1" id="KW-1133">Transmembrane helix</keyword>
<dbReference type="AlphaFoldDB" id="A0AAV4BD75"/>
<proteinExistence type="predicted"/>
<protein>
    <recommendedName>
        <fullName evidence="4">TIR domain-containing protein</fullName>
    </recommendedName>
</protein>
<keyword evidence="1" id="KW-0812">Transmembrane</keyword>
<comment type="caution">
    <text evidence="2">The sequence shown here is derived from an EMBL/GenBank/DDBJ whole genome shotgun (WGS) entry which is preliminary data.</text>
</comment>
<name>A0AAV4BD75_9GAST</name>
<keyword evidence="1" id="KW-0472">Membrane</keyword>
<organism evidence="2 3">
    <name type="scientific">Plakobranchus ocellatus</name>
    <dbReference type="NCBI Taxonomy" id="259542"/>
    <lineage>
        <taxon>Eukaryota</taxon>
        <taxon>Metazoa</taxon>
        <taxon>Spiralia</taxon>
        <taxon>Lophotrochozoa</taxon>
        <taxon>Mollusca</taxon>
        <taxon>Gastropoda</taxon>
        <taxon>Heterobranchia</taxon>
        <taxon>Euthyneura</taxon>
        <taxon>Panpulmonata</taxon>
        <taxon>Sacoglossa</taxon>
        <taxon>Placobranchoidea</taxon>
        <taxon>Plakobranchidae</taxon>
        <taxon>Plakobranchus</taxon>
    </lineage>
</organism>